<dbReference type="GO" id="GO:0030261">
    <property type="term" value="P:chromosome condensation"/>
    <property type="evidence" value="ECO:0007669"/>
    <property type="project" value="TreeGrafter"/>
</dbReference>
<evidence type="ECO:0000256" key="5">
    <source>
        <dbReference type="ARBA" id="ARBA00023125"/>
    </source>
</evidence>
<dbReference type="EMBL" id="CAMKVN010003238">
    <property type="protein sequence ID" value="CAI2184140.1"/>
    <property type="molecule type" value="Genomic_DNA"/>
</dbReference>
<dbReference type="Pfam" id="PF00538">
    <property type="entry name" value="Linker_histone"/>
    <property type="match status" value="1"/>
</dbReference>
<keyword evidence="6 7" id="KW-0539">Nucleus</keyword>
<evidence type="ECO:0000256" key="2">
    <source>
        <dbReference type="ARBA" id="ARBA00004286"/>
    </source>
</evidence>
<feature type="compositionally biased region" description="Basic and acidic residues" evidence="8">
    <location>
        <begin position="159"/>
        <end position="168"/>
    </location>
</feature>
<reference evidence="10" key="1">
    <citation type="submission" date="2022-08" db="EMBL/GenBank/DDBJ databases">
        <authorList>
            <person name="Kallberg Y."/>
            <person name="Tangrot J."/>
            <person name="Rosling A."/>
        </authorList>
    </citation>
    <scope>NUCLEOTIDE SEQUENCE</scope>
    <source>
        <strain evidence="10">Wild A</strain>
    </source>
</reference>
<evidence type="ECO:0000256" key="4">
    <source>
        <dbReference type="ARBA" id="ARBA00022454"/>
    </source>
</evidence>
<evidence type="ECO:0000313" key="11">
    <source>
        <dbReference type="Proteomes" id="UP001153678"/>
    </source>
</evidence>
<feature type="region of interest" description="Disordered" evidence="8">
    <location>
        <begin position="156"/>
        <end position="239"/>
    </location>
</feature>
<comment type="similarity">
    <text evidence="7">Belongs to the histone H1/H5 family.</text>
</comment>
<dbReference type="Gene3D" id="1.10.10.10">
    <property type="entry name" value="Winged helix-like DNA-binding domain superfamily/Winged helix DNA-binding domain"/>
    <property type="match status" value="1"/>
</dbReference>
<dbReference type="InterPro" id="IPR005818">
    <property type="entry name" value="Histone_H1/H5_H15"/>
</dbReference>
<dbReference type="InterPro" id="IPR036388">
    <property type="entry name" value="WH-like_DNA-bd_sf"/>
</dbReference>
<dbReference type="InterPro" id="IPR005819">
    <property type="entry name" value="H1/H5"/>
</dbReference>
<dbReference type="PANTHER" id="PTHR11467">
    <property type="entry name" value="HISTONE H1"/>
    <property type="match status" value="1"/>
</dbReference>
<dbReference type="GO" id="GO:0006334">
    <property type="term" value="P:nucleosome assembly"/>
    <property type="evidence" value="ECO:0007669"/>
    <property type="project" value="InterPro"/>
</dbReference>
<dbReference type="PANTHER" id="PTHR11467:SF36">
    <property type="entry name" value="HISTONE 24-RELATED"/>
    <property type="match status" value="1"/>
</dbReference>
<keyword evidence="11" id="KW-1185">Reference proteome</keyword>
<feature type="compositionally biased region" description="Basic and acidic residues" evidence="8">
    <location>
        <begin position="223"/>
        <end position="232"/>
    </location>
</feature>
<evidence type="ECO:0000256" key="8">
    <source>
        <dbReference type="SAM" id="MobiDB-lite"/>
    </source>
</evidence>
<dbReference type="OrthoDB" id="1110759at2759"/>
<dbReference type="AlphaFoldDB" id="A0A9W4SWP0"/>
<evidence type="ECO:0000256" key="6">
    <source>
        <dbReference type="ARBA" id="ARBA00023242"/>
    </source>
</evidence>
<dbReference type="GO" id="GO:0005634">
    <property type="term" value="C:nucleus"/>
    <property type="evidence" value="ECO:0007669"/>
    <property type="project" value="UniProtKB-SubCell"/>
</dbReference>
<feature type="domain" description="H15" evidence="9">
    <location>
        <begin position="48"/>
        <end position="121"/>
    </location>
</feature>
<comment type="caution">
    <text evidence="10">The sequence shown here is derived from an EMBL/GenBank/DDBJ whole genome shotgun (WGS) entry which is preliminary data.</text>
</comment>
<dbReference type="PROSITE" id="PS51504">
    <property type="entry name" value="H15"/>
    <property type="match status" value="1"/>
</dbReference>
<dbReference type="CDD" id="cd00073">
    <property type="entry name" value="H15"/>
    <property type="match status" value="1"/>
</dbReference>
<dbReference type="GO" id="GO:0030527">
    <property type="term" value="F:structural constituent of chromatin"/>
    <property type="evidence" value="ECO:0007669"/>
    <property type="project" value="InterPro"/>
</dbReference>
<dbReference type="Proteomes" id="UP001153678">
    <property type="component" value="Unassembled WGS sequence"/>
</dbReference>
<feature type="compositionally biased region" description="Basic and acidic residues" evidence="8">
    <location>
        <begin position="189"/>
        <end position="200"/>
    </location>
</feature>
<evidence type="ECO:0000259" key="9">
    <source>
        <dbReference type="PROSITE" id="PS51504"/>
    </source>
</evidence>
<sequence>MDFNFAKFYHQQKLSNTEASDEDIAKLYILHQAMEKESLSPAKVAPKHHPKYEDMIRAALVALKERKGSSRQAIKKYILKTYKLPDNSTTNNRFRLAINKGVEKGSFYFPNGPSGTVKIVKKIQIKEEKGEPEKIKSPSSFQNGRSDTIKIAKKVHIKKEREEPEKTETPSSFQNGRSDTIKIAKKVHINIEKEEPEKTETPSSFQNGRSDTIKIAKKVHIKKEKEEPEKTETPSSLYN</sequence>
<name>A0A9W4SWP0_9GLOM</name>
<accession>A0A9W4SWP0</accession>
<keyword evidence="5 7" id="KW-0238">DNA-binding</keyword>
<evidence type="ECO:0000256" key="3">
    <source>
        <dbReference type="ARBA" id="ARBA00020833"/>
    </source>
</evidence>
<dbReference type="GO" id="GO:0003690">
    <property type="term" value="F:double-stranded DNA binding"/>
    <property type="evidence" value="ECO:0007669"/>
    <property type="project" value="TreeGrafter"/>
</dbReference>
<evidence type="ECO:0000313" key="10">
    <source>
        <dbReference type="EMBL" id="CAI2184140.1"/>
    </source>
</evidence>
<evidence type="ECO:0000256" key="7">
    <source>
        <dbReference type="RuleBase" id="RU003894"/>
    </source>
</evidence>
<comment type="subcellular location">
    <subcellularLocation>
        <location evidence="2">Chromosome</location>
    </subcellularLocation>
    <subcellularLocation>
        <location evidence="1 7">Nucleus</location>
    </subcellularLocation>
</comment>
<protein>
    <recommendedName>
        <fullName evidence="3">Histone H1</fullName>
    </recommendedName>
</protein>
<dbReference type="GO" id="GO:0045910">
    <property type="term" value="P:negative regulation of DNA recombination"/>
    <property type="evidence" value="ECO:0007669"/>
    <property type="project" value="TreeGrafter"/>
</dbReference>
<feature type="non-terminal residue" evidence="10">
    <location>
        <position position="239"/>
    </location>
</feature>
<dbReference type="PRINTS" id="PR00624">
    <property type="entry name" value="HISTONEH5"/>
</dbReference>
<proteinExistence type="inferred from homology"/>
<dbReference type="SUPFAM" id="SSF46785">
    <property type="entry name" value="Winged helix' DNA-binding domain"/>
    <property type="match status" value="1"/>
</dbReference>
<dbReference type="InterPro" id="IPR036390">
    <property type="entry name" value="WH_DNA-bd_sf"/>
</dbReference>
<keyword evidence="4 7" id="KW-0158">Chromosome</keyword>
<evidence type="ECO:0000256" key="1">
    <source>
        <dbReference type="ARBA" id="ARBA00004123"/>
    </source>
</evidence>
<dbReference type="GO" id="GO:0000786">
    <property type="term" value="C:nucleosome"/>
    <property type="evidence" value="ECO:0007669"/>
    <property type="project" value="InterPro"/>
</dbReference>
<dbReference type="GO" id="GO:0031492">
    <property type="term" value="F:nucleosomal DNA binding"/>
    <property type="evidence" value="ECO:0007669"/>
    <property type="project" value="TreeGrafter"/>
</dbReference>
<organism evidence="10 11">
    <name type="scientific">Funneliformis geosporum</name>
    <dbReference type="NCBI Taxonomy" id="1117311"/>
    <lineage>
        <taxon>Eukaryota</taxon>
        <taxon>Fungi</taxon>
        <taxon>Fungi incertae sedis</taxon>
        <taxon>Mucoromycota</taxon>
        <taxon>Glomeromycotina</taxon>
        <taxon>Glomeromycetes</taxon>
        <taxon>Glomerales</taxon>
        <taxon>Glomeraceae</taxon>
        <taxon>Funneliformis</taxon>
    </lineage>
</organism>
<gene>
    <name evidence="10" type="ORF">FWILDA_LOCUS11431</name>
</gene>
<dbReference type="SMART" id="SM00526">
    <property type="entry name" value="H15"/>
    <property type="match status" value="1"/>
</dbReference>